<proteinExistence type="predicted"/>
<evidence type="ECO:0000313" key="1">
    <source>
        <dbReference type="EMBL" id="GJJ06296.1"/>
    </source>
</evidence>
<name>A0AAV4ZZU7_9AGAM</name>
<accession>A0AAV4ZZU7</accession>
<reference evidence="1" key="1">
    <citation type="submission" date="2021-10" db="EMBL/GenBank/DDBJ databases">
        <title>De novo Genome Assembly of Clathrus columnatus (Basidiomycota, Fungi) Using Illumina and Nanopore Sequence Data.</title>
        <authorList>
            <person name="Ogiso-Tanaka E."/>
            <person name="Itagaki H."/>
            <person name="Hosoya T."/>
            <person name="Hosaka K."/>
        </authorList>
    </citation>
    <scope>NUCLEOTIDE SEQUENCE</scope>
    <source>
        <strain evidence="1">MO-923</strain>
    </source>
</reference>
<dbReference type="EMBL" id="BPWL01000001">
    <property type="protein sequence ID" value="GJJ06296.1"/>
    <property type="molecule type" value="Genomic_DNA"/>
</dbReference>
<keyword evidence="2" id="KW-1185">Reference proteome</keyword>
<evidence type="ECO:0000313" key="2">
    <source>
        <dbReference type="Proteomes" id="UP001050691"/>
    </source>
</evidence>
<gene>
    <name evidence="1" type="ORF">Clacol_000487</name>
</gene>
<comment type="caution">
    <text evidence="1">The sequence shown here is derived from an EMBL/GenBank/DDBJ whole genome shotgun (WGS) entry which is preliminary data.</text>
</comment>
<organism evidence="1 2">
    <name type="scientific">Clathrus columnatus</name>
    <dbReference type="NCBI Taxonomy" id="1419009"/>
    <lineage>
        <taxon>Eukaryota</taxon>
        <taxon>Fungi</taxon>
        <taxon>Dikarya</taxon>
        <taxon>Basidiomycota</taxon>
        <taxon>Agaricomycotina</taxon>
        <taxon>Agaricomycetes</taxon>
        <taxon>Phallomycetidae</taxon>
        <taxon>Phallales</taxon>
        <taxon>Clathraceae</taxon>
        <taxon>Clathrus</taxon>
    </lineage>
</organism>
<protein>
    <submittedName>
        <fullName evidence="1">Uncharacterized protein</fullName>
    </submittedName>
</protein>
<sequence>MFKSRYLMGSINAAKAYSIKDHESSIEGRARTLRAGLEQTLKGFKDDMIVMNHDSELKEVYPALQKLEDDLKACEFSFSRSPQTEGVSEPNEDFEESKLEYISFSHDATPSTPAQLTRSISKFIAQNRARNNLSNRNEFLRKRRRIVTTADDTGVTTEVDTPTCARTDAIPINRDAQIKYDIAKNEHGPLTRTYKPGRNSENQQYRRTNEAIIIGKAVSKPPETEQPTLQKHPGLAERFSNFEDHLAVRYVPSPPVSLLDRIRLLEEHIIRLERDYPPWAALHFKQPNRGWPPPPRATPLIVPTHLTSASNLAVEVETSTSTPAAAVASQVIPPIIIPRPGSSKLSKKKSSSLHRAVLEKLEVKKALAGED</sequence>
<dbReference type="AlphaFoldDB" id="A0AAV4ZZU7"/>
<dbReference type="Proteomes" id="UP001050691">
    <property type="component" value="Unassembled WGS sequence"/>
</dbReference>